<feature type="compositionally biased region" description="Basic and acidic residues" evidence="1">
    <location>
        <begin position="1"/>
        <end position="11"/>
    </location>
</feature>
<dbReference type="EMBL" id="JAWDJR010000010">
    <property type="protein sequence ID" value="KAK9968259.1"/>
    <property type="molecule type" value="Genomic_DNA"/>
</dbReference>
<dbReference type="AlphaFoldDB" id="A0AAW2A3S5"/>
<evidence type="ECO:0000313" key="2">
    <source>
        <dbReference type="EMBL" id="KAK9968259.1"/>
    </source>
</evidence>
<accession>A0AAW2A3S5</accession>
<proteinExistence type="predicted"/>
<organism evidence="2 3">
    <name type="scientific">Culter alburnus</name>
    <name type="common">Topmouth culter</name>
    <dbReference type="NCBI Taxonomy" id="194366"/>
    <lineage>
        <taxon>Eukaryota</taxon>
        <taxon>Metazoa</taxon>
        <taxon>Chordata</taxon>
        <taxon>Craniata</taxon>
        <taxon>Vertebrata</taxon>
        <taxon>Euteleostomi</taxon>
        <taxon>Actinopterygii</taxon>
        <taxon>Neopterygii</taxon>
        <taxon>Teleostei</taxon>
        <taxon>Ostariophysi</taxon>
        <taxon>Cypriniformes</taxon>
        <taxon>Xenocyprididae</taxon>
        <taxon>Xenocypridinae</taxon>
        <taxon>Culter</taxon>
    </lineage>
</organism>
<name>A0AAW2A3S5_CULAL</name>
<keyword evidence="3" id="KW-1185">Reference proteome</keyword>
<comment type="caution">
    <text evidence="2">The sequence shown here is derived from an EMBL/GenBank/DDBJ whole genome shotgun (WGS) entry which is preliminary data.</text>
</comment>
<feature type="compositionally biased region" description="Polar residues" evidence="1">
    <location>
        <begin position="50"/>
        <end position="61"/>
    </location>
</feature>
<feature type="region of interest" description="Disordered" evidence="1">
    <location>
        <begin position="1"/>
        <end position="61"/>
    </location>
</feature>
<sequence length="107" mass="11712">MERARENERAGCPHSHMGPATTGPDLRPSSGRMASQREEPSVLNALHAGGSSSQTECTETPRLSPSLILPHYHCLCLPSIVAMTKNFQLNLQSLKCSEWEVVSESDH</sequence>
<evidence type="ECO:0000256" key="1">
    <source>
        <dbReference type="SAM" id="MobiDB-lite"/>
    </source>
</evidence>
<dbReference type="Proteomes" id="UP001479290">
    <property type="component" value="Unassembled WGS sequence"/>
</dbReference>
<gene>
    <name evidence="2" type="ORF">ABG768_002593</name>
</gene>
<protein>
    <submittedName>
        <fullName evidence="2">Uncharacterized protein</fullName>
    </submittedName>
</protein>
<reference evidence="2 3" key="1">
    <citation type="submission" date="2024-05" db="EMBL/GenBank/DDBJ databases">
        <title>A high-quality chromosomal-level genome assembly of Topmouth culter (Culter alburnus).</title>
        <authorList>
            <person name="Zhao H."/>
        </authorList>
    </citation>
    <scope>NUCLEOTIDE SEQUENCE [LARGE SCALE GENOMIC DNA]</scope>
    <source>
        <strain evidence="2">CATC2023</strain>
        <tissue evidence="2">Muscle</tissue>
    </source>
</reference>
<evidence type="ECO:0000313" key="3">
    <source>
        <dbReference type="Proteomes" id="UP001479290"/>
    </source>
</evidence>